<dbReference type="Proteomes" id="UP000019376">
    <property type="component" value="Unassembled WGS sequence"/>
</dbReference>
<dbReference type="HOGENOM" id="CLU_3224783_0_0_1"/>
<organism evidence="1 2">
    <name type="scientific">Penicillium oxalicum (strain 114-2 / CGMCC 5302)</name>
    <name type="common">Penicillium decumbens</name>
    <dbReference type="NCBI Taxonomy" id="933388"/>
    <lineage>
        <taxon>Eukaryota</taxon>
        <taxon>Fungi</taxon>
        <taxon>Dikarya</taxon>
        <taxon>Ascomycota</taxon>
        <taxon>Pezizomycotina</taxon>
        <taxon>Eurotiomycetes</taxon>
        <taxon>Eurotiomycetidae</taxon>
        <taxon>Eurotiales</taxon>
        <taxon>Aspergillaceae</taxon>
        <taxon>Penicillium</taxon>
    </lineage>
</organism>
<evidence type="ECO:0000313" key="1">
    <source>
        <dbReference type="EMBL" id="EPS33735.1"/>
    </source>
</evidence>
<evidence type="ECO:0000313" key="2">
    <source>
        <dbReference type="Proteomes" id="UP000019376"/>
    </source>
</evidence>
<accession>S7ZSQ0</accession>
<dbReference type="EMBL" id="KB644415">
    <property type="protein sequence ID" value="EPS33735.1"/>
    <property type="molecule type" value="Genomic_DNA"/>
</dbReference>
<protein>
    <submittedName>
        <fullName evidence="1">Uncharacterized protein</fullName>
    </submittedName>
</protein>
<dbReference type="AlphaFoldDB" id="S7ZSQ0"/>
<gene>
    <name evidence="1" type="ORF">PDE_08697</name>
</gene>
<reference evidence="1 2" key="1">
    <citation type="journal article" date="2013" name="PLoS ONE">
        <title>Genomic and secretomic analyses reveal unique features of the lignocellulolytic enzyme system of Penicillium decumbens.</title>
        <authorList>
            <person name="Liu G."/>
            <person name="Zhang L."/>
            <person name="Wei X."/>
            <person name="Zou G."/>
            <person name="Qin Y."/>
            <person name="Ma L."/>
            <person name="Li J."/>
            <person name="Zheng H."/>
            <person name="Wang S."/>
            <person name="Wang C."/>
            <person name="Xun L."/>
            <person name="Zhao G.-P."/>
            <person name="Zhou Z."/>
            <person name="Qu Y."/>
        </authorList>
    </citation>
    <scope>NUCLEOTIDE SEQUENCE [LARGE SCALE GENOMIC DNA]</scope>
    <source>
        <strain evidence="2">114-2 / CGMCC 5302</strain>
    </source>
</reference>
<name>S7ZSQ0_PENO1</name>
<proteinExistence type="predicted"/>
<keyword evidence="2" id="KW-1185">Reference proteome</keyword>
<sequence>MDYPWGYSTSQTGYLTLVRLCGSKVDPISFGAPAKNSKPRTMIA</sequence>